<name>A0A811LL08_9BILA</name>
<evidence type="ECO:0000313" key="9">
    <source>
        <dbReference type="EMBL" id="CAD5227608.1"/>
    </source>
</evidence>
<dbReference type="Gene3D" id="2.30.29.30">
    <property type="entry name" value="Pleckstrin-homology domain (PH domain)/Phosphotyrosine-binding domain (PTB)"/>
    <property type="match status" value="1"/>
</dbReference>
<dbReference type="InterPro" id="IPR011993">
    <property type="entry name" value="PH-like_dom_sf"/>
</dbReference>
<evidence type="ECO:0000256" key="2">
    <source>
        <dbReference type="ARBA" id="ARBA00004496"/>
    </source>
</evidence>
<evidence type="ECO:0000256" key="1">
    <source>
        <dbReference type="ARBA" id="ARBA00004123"/>
    </source>
</evidence>
<feature type="region of interest" description="Disordered" evidence="8">
    <location>
        <begin position="193"/>
        <end position="213"/>
    </location>
</feature>
<organism evidence="9 10">
    <name type="scientific">Bursaphelenchus okinawaensis</name>
    <dbReference type="NCBI Taxonomy" id="465554"/>
    <lineage>
        <taxon>Eukaryota</taxon>
        <taxon>Metazoa</taxon>
        <taxon>Ecdysozoa</taxon>
        <taxon>Nematoda</taxon>
        <taxon>Chromadorea</taxon>
        <taxon>Rhabditida</taxon>
        <taxon>Tylenchina</taxon>
        <taxon>Tylenchomorpha</taxon>
        <taxon>Aphelenchoidea</taxon>
        <taxon>Aphelenchoididae</taxon>
        <taxon>Bursaphelenchus</taxon>
    </lineage>
</organism>
<dbReference type="GO" id="GO:0005681">
    <property type="term" value="C:spliceosomal complex"/>
    <property type="evidence" value="ECO:0007669"/>
    <property type="project" value="TreeGrafter"/>
</dbReference>
<evidence type="ECO:0000256" key="7">
    <source>
        <dbReference type="ARBA" id="ARBA00045890"/>
    </source>
</evidence>
<dbReference type="GO" id="GO:0034715">
    <property type="term" value="C:pICln-Sm protein complex"/>
    <property type="evidence" value="ECO:0007669"/>
    <property type="project" value="InterPro"/>
</dbReference>
<proteinExistence type="inferred from homology"/>
<keyword evidence="5" id="KW-0963">Cytoplasm</keyword>
<evidence type="ECO:0000256" key="3">
    <source>
        <dbReference type="ARBA" id="ARBA00007054"/>
    </source>
</evidence>
<dbReference type="GO" id="GO:0045292">
    <property type="term" value="P:mRNA cis splicing, via spliceosome"/>
    <property type="evidence" value="ECO:0007669"/>
    <property type="project" value="TreeGrafter"/>
</dbReference>
<dbReference type="GO" id="GO:0005886">
    <property type="term" value="C:plasma membrane"/>
    <property type="evidence" value="ECO:0007669"/>
    <property type="project" value="InterPro"/>
</dbReference>
<evidence type="ECO:0000313" key="10">
    <source>
        <dbReference type="Proteomes" id="UP000614601"/>
    </source>
</evidence>
<dbReference type="EMBL" id="CAJFDH010000006">
    <property type="protein sequence ID" value="CAD5227608.1"/>
    <property type="molecule type" value="Genomic_DNA"/>
</dbReference>
<dbReference type="InterPro" id="IPR039924">
    <property type="entry name" value="ICln/Lot5/Saf5"/>
</dbReference>
<accession>A0A811LL08</accession>
<dbReference type="GO" id="GO:0005829">
    <property type="term" value="C:cytosol"/>
    <property type="evidence" value="ECO:0007669"/>
    <property type="project" value="InterPro"/>
</dbReference>
<dbReference type="InterPro" id="IPR003521">
    <property type="entry name" value="ICln"/>
</dbReference>
<keyword evidence="10" id="KW-1185">Reference proteome</keyword>
<dbReference type="Proteomes" id="UP000614601">
    <property type="component" value="Unassembled WGS sequence"/>
</dbReference>
<evidence type="ECO:0000256" key="8">
    <source>
        <dbReference type="SAM" id="MobiDB-lite"/>
    </source>
</evidence>
<dbReference type="OrthoDB" id="19714at2759"/>
<keyword evidence="6" id="KW-0539">Nucleus</keyword>
<comment type="function">
    <text evidence="7">Involved in both the assembly of spliceosomal snRNPs and the methylation of Sm proteins. Chaperone that regulates the assembly of spliceosomal U1, U2, U4 and U5 small nuclear ribonucleoproteins (snRNPs), the building blocks of the spliceosome, and thereby plays an important role in the splicing of cellular pre-mRNAs. Most spliceosomal snRNPs contain a common set of Sm proteins SNRPB, SNRPD1, SNRPD2, SNRPD3, SNRPE, SNRPF and SNRPG that assemble in a heptameric protein ring on the Sm site of the small nuclear RNA to form the core snRNP (Sm core). In the cytosol, the Sm proteins SNRPD1, SNRPD2, SNRPE, SNRPF and SNRPG are trapped in an inactive 6S pICln-Sm complex by the chaperone CLNS1A that controls the assembly of the core snRNP. Dissociation by the SMN complex of CLNS1A from the trapped Sm proteins and their transfer to an SMN-Sm complex triggers the assembly of core snRNPs and their transport to the nucleus.</text>
</comment>
<dbReference type="PANTHER" id="PTHR21399:SF0">
    <property type="entry name" value="METHYLOSOME SUBUNIT PICLN"/>
    <property type="match status" value="1"/>
</dbReference>
<gene>
    <name evidence="9" type="ORF">BOKJ2_LOCUS12258</name>
</gene>
<evidence type="ECO:0000256" key="5">
    <source>
        <dbReference type="ARBA" id="ARBA00022490"/>
    </source>
</evidence>
<dbReference type="GO" id="GO:0034709">
    <property type="term" value="C:methylosome"/>
    <property type="evidence" value="ECO:0007669"/>
    <property type="project" value="InterPro"/>
</dbReference>
<dbReference type="GO" id="GO:0006884">
    <property type="term" value="P:cell volume homeostasis"/>
    <property type="evidence" value="ECO:0007669"/>
    <property type="project" value="InterPro"/>
</dbReference>
<evidence type="ECO:0000256" key="4">
    <source>
        <dbReference type="ARBA" id="ARBA00015653"/>
    </source>
</evidence>
<dbReference type="Proteomes" id="UP000783686">
    <property type="component" value="Unassembled WGS sequence"/>
</dbReference>
<feature type="compositionally biased region" description="Basic and acidic residues" evidence="8">
    <location>
        <begin position="203"/>
        <end position="213"/>
    </location>
</feature>
<dbReference type="Pfam" id="PF03517">
    <property type="entry name" value="Voldacs"/>
    <property type="match status" value="1"/>
</dbReference>
<reference evidence="9" key="1">
    <citation type="submission" date="2020-09" db="EMBL/GenBank/DDBJ databases">
        <authorList>
            <person name="Kikuchi T."/>
        </authorList>
    </citation>
    <scope>NUCLEOTIDE SEQUENCE</scope>
    <source>
        <strain evidence="9">SH1</strain>
    </source>
</reference>
<dbReference type="AlphaFoldDB" id="A0A811LL08"/>
<dbReference type="GO" id="GO:0000387">
    <property type="term" value="P:spliceosomal snRNP assembly"/>
    <property type="evidence" value="ECO:0007669"/>
    <property type="project" value="InterPro"/>
</dbReference>
<comment type="caution">
    <text evidence="9">The sequence shown here is derived from an EMBL/GenBank/DDBJ whole genome shotgun (WGS) entry which is preliminary data.</text>
</comment>
<dbReference type="PANTHER" id="PTHR21399">
    <property type="entry name" value="CHLORIDE CONDUCTANCE REGULATORY PROTEIN ICLN"/>
    <property type="match status" value="1"/>
</dbReference>
<sequence length="213" mass="23966">MTLITLTRVSEPTQGVRHEHTQTKCVWDDQNFGIGTLYITESVVVWIKDGSEAGFTLTYQSIGVYGQTSSNDPDQALFMVVDLNRTDVQIAKQANGEAEENDEEDENPTASVRFFPEDPTSLPFLLSILQECQALNPDPEDDQADDYGEHILMEGNISDLQASGDWYTHETMDDEVQLSEQGRENLERIVGTLNIDQNGGDQDQSREHFMEED</sequence>
<dbReference type="PRINTS" id="PR01348">
    <property type="entry name" value="ICLNCHANNEL"/>
</dbReference>
<protein>
    <recommendedName>
        <fullName evidence="4">Methylosome subunit pICln</fullName>
    </recommendedName>
</protein>
<comment type="similarity">
    <text evidence="3">Belongs to the pICln (TC 1.A.47) family.</text>
</comment>
<evidence type="ECO:0000256" key="6">
    <source>
        <dbReference type="ARBA" id="ARBA00023242"/>
    </source>
</evidence>
<comment type="subcellular location">
    <subcellularLocation>
        <location evidence="2">Cytoplasm</location>
    </subcellularLocation>
    <subcellularLocation>
        <location evidence="1">Nucleus</location>
    </subcellularLocation>
</comment>
<dbReference type="EMBL" id="CAJFCW020000006">
    <property type="protein sequence ID" value="CAG9123424.1"/>
    <property type="molecule type" value="Genomic_DNA"/>
</dbReference>
<dbReference type="GO" id="GO:0006821">
    <property type="term" value="P:chloride transport"/>
    <property type="evidence" value="ECO:0007669"/>
    <property type="project" value="InterPro"/>
</dbReference>